<keyword evidence="6" id="KW-0547">Nucleotide-binding</keyword>
<comment type="cofactor">
    <cofactor evidence="1">
        <name>Mg(2+)</name>
        <dbReference type="ChEBI" id="CHEBI:18420"/>
    </cofactor>
</comment>
<name>A0A7W2A8U7_9BACL</name>
<keyword evidence="12" id="KW-1208">Phospholipid metabolism</keyword>
<evidence type="ECO:0000256" key="9">
    <source>
        <dbReference type="ARBA" id="ARBA00022842"/>
    </source>
</evidence>
<dbReference type="GO" id="GO:0016301">
    <property type="term" value="F:kinase activity"/>
    <property type="evidence" value="ECO:0007669"/>
    <property type="project" value="UniProtKB-KW"/>
</dbReference>
<evidence type="ECO:0000256" key="1">
    <source>
        <dbReference type="ARBA" id="ARBA00001946"/>
    </source>
</evidence>
<dbReference type="AlphaFoldDB" id="A0A7W2A8U7"/>
<keyword evidence="10" id="KW-0443">Lipid metabolism</keyword>
<keyword evidence="8" id="KW-0067">ATP-binding</keyword>
<keyword evidence="11" id="KW-0594">Phospholipid biosynthesis</keyword>
<dbReference type="SUPFAM" id="SSF111331">
    <property type="entry name" value="NAD kinase/diacylglycerol kinase-like"/>
    <property type="match status" value="1"/>
</dbReference>
<proteinExistence type="inferred from homology"/>
<evidence type="ECO:0000256" key="4">
    <source>
        <dbReference type="ARBA" id="ARBA00022679"/>
    </source>
</evidence>
<dbReference type="Gene3D" id="3.40.50.10330">
    <property type="entry name" value="Probable inorganic polyphosphate/atp-NAD kinase, domain 1"/>
    <property type="match status" value="1"/>
</dbReference>
<dbReference type="SMART" id="SM00046">
    <property type="entry name" value="DAGKc"/>
    <property type="match status" value="1"/>
</dbReference>
<accession>A0A7W2A8U7</accession>
<dbReference type="GO" id="GO:0005886">
    <property type="term" value="C:plasma membrane"/>
    <property type="evidence" value="ECO:0007669"/>
    <property type="project" value="TreeGrafter"/>
</dbReference>
<evidence type="ECO:0000256" key="3">
    <source>
        <dbReference type="ARBA" id="ARBA00022516"/>
    </source>
</evidence>
<keyword evidence="4" id="KW-0808">Transferase</keyword>
<evidence type="ECO:0000256" key="5">
    <source>
        <dbReference type="ARBA" id="ARBA00022723"/>
    </source>
</evidence>
<reference evidence="14 15" key="1">
    <citation type="submission" date="2020-07" db="EMBL/GenBank/DDBJ databases">
        <authorList>
            <person name="Feng H."/>
        </authorList>
    </citation>
    <scope>NUCLEOTIDE SEQUENCE [LARGE SCALE GENOMIC DNA]</scope>
    <source>
        <strain evidence="15">s-10</strain>
    </source>
</reference>
<dbReference type="NCBIfam" id="TIGR00147">
    <property type="entry name" value="YegS/Rv2252/BmrU family lipid kinase"/>
    <property type="match status" value="1"/>
</dbReference>
<evidence type="ECO:0000256" key="10">
    <source>
        <dbReference type="ARBA" id="ARBA00023098"/>
    </source>
</evidence>
<keyword evidence="7 14" id="KW-0418">Kinase</keyword>
<keyword evidence="9" id="KW-0460">Magnesium</keyword>
<evidence type="ECO:0000313" key="14">
    <source>
        <dbReference type="EMBL" id="MBA4494975.1"/>
    </source>
</evidence>
<comment type="similarity">
    <text evidence="2">Belongs to the diacylglycerol/lipid kinase family.</text>
</comment>
<dbReference type="EMBL" id="JACEIQ010000011">
    <property type="protein sequence ID" value="MBA4494975.1"/>
    <property type="molecule type" value="Genomic_DNA"/>
</dbReference>
<keyword evidence="5" id="KW-0479">Metal-binding</keyword>
<gene>
    <name evidence="14" type="ORF">H1191_11720</name>
</gene>
<evidence type="ECO:0000256" key="7">
    <source>
        <dbReference type="ARBA" id="ARBA00022777"/>
    </source>
</evidence>
<sequence>MRIFIVNRVSGNGRGRKVWAEVQRILDGRQIPYRVKFTERRGHATEIARCAARADVEAVVAVGGDGTLHEVGNGLVGTETPMGYIPAGSGNDFALAQSIPSDPNQALERILKHRIHRVDTADIDGRVMIGFSGIGFDAKVAETVNRSPLKRWLGKSIYFFGAIQVLAGFRPTRVSLQVDGQCYKYEGVWLIAVTNTPYYGGGMNICPQAVNDDGFLDVCCVKEVTHMQFLSVLPAVYHGGHVNHPGVRMHRGKRITIQSDTPLVAHADGENLGNTPLSIQIRPKSLSLL</sequence>
<dbReference type="PANTHER" id="PTHR12358">
    <property type="entry name" value="SPHINGOSINE KINASE"/>
    <property type="match status" value="1"/>
</dbReference>
<evidence type="ECO:0000256" key="2">
    <source>
        <dbReference type="ARBA" id="ARBA00005983"/>
    </source>
</evidence>
<feature type="domain" description="DAGKc" evidence="13">
    <location>
        <begin position="1"/>
        <end position="127"/>
    </location>
</feature>
<keyword evidence="3" id="KW-0444">Lipid biosynthesis</keyword>
<evidence type="ECO:0000256" key="12">
    <source>
        <dbReference type="ARBA" id="ARBA00023264"/>
    </source>
</evidence>
<dbReference type="GO" id="GO:0008654">
    <property type="term" value="P:phospholipid biosynthetic process"/>
    <property type="evidence" value="ECO:0007669"/>
    <property type="project" value="UniProtKB-KW"/>
</dbReference>
<dbReference type="GO" id="GO:0005524">
    <property type="term" value="F:ATP binding"/>
    <property type="evidence" value="ECO:0007669"/>
    <property type="project" value="UniProtKB-KW"/>
</dbReference>
<dbReference type="Gene3D" id="2.60.200.40">
    <property type="match status" value="1"/>
</dbReference>
<dbReference type="Pfam" id="PF19279">
    <property type="entry name" value="YegS_C"/>
    <property type="match status" value="1"/>
</dbReference>
<dbReference type="InterPro" id="IPR016064">
    <property type="entry name" value="NAD/diacylglycerol_kinase_sf"/>
</dbReference>
<dbReference type="Proteomes" id="UP000535491">
    <property type="component" value="Unassembled WGS sequence"/>
</dbReference>
<dbReference type="InterPro" id="IPR005218">
    <property type="entry name" value="Diacylglycerol/lipid_kinase"/>
</dbReference>
<evidence type="ECO:0000313" key="15">
    <source>
        <dbReference type="Proteomes" id="UP000535491"/>
    </source>
</evidence>
<dbReference type="Pfam" id="PF00781">
    <property type="entry name" value="DAGK_cat"/>
    <property type="match status" value="1"/>
</dbReference>
<comment type="caution">
    <text evidence="14">The sequence shown here is derived from an EMBL/GenBank/DDBJ whole genome shotgun (WGS) entry which is preliminary data.</text>
</comment>
<keyword evidence="15" id="KW-1185">Reference proteome</keyword>
<dbReference type="InterPro" id="IPR001206">
    <property type="entry name" value="Diacylglycerol_kinase_cat_dom"/>
</dbReference>
<dbReference type="InterPro" id="IPR017438">
    <property type="entry name" value="ATP-NAD_kinase_N"/>
</dbReference>
<evidence type="ECO:0000256" key="11">
    <source>
        <dbReference type="ARBA" id="ARBA00023209"/>
    </source>
</evidence>
<organism evidence="14 15">
    <name type="scientific">Paenactinomyces guangxiensis</name>
    <dbReference type="NCBI Taxonomy" id="1490290"/>
    <lineage>
        <taxon>Bacteria</taxon>
        <taxon>Bacillati</taxon>
        <taxon>Bacillota</taxon>
        <taxon>Bacilli</taxon>
        <taxon>Bacillales</taxon>
        <taxon>Thermoactinomycetaceae</taxon>
        <taxon>Paenactinomyces</taxon>
    </lineage>
</organism>
<dbReference type="RefSeq" id="WP_181752216.1">
    <property type="nucleotide sequence ID" value="NZ_JACEIQ010000011.1"/>
</dbReference>
<dbReference type="InterPro" id="IPR050187">
    <property type="entry name" value="Lipid_Phosphate_FormReg"/>
</dbReference>
<dbReference type="GO" id="GO:0046872">
    <property type="term" value="F:metal ion binding"/>
    <property type="evidence" value="ECO:0007669"/>
    <property type="project" value="UniProtKB-KW"/>
</dbReference>
<evidence type="ECO:0000259" key="13">
    <source>
        <dbReference type="PROSITE" id="PS50146"/>
    </source>
</evidence>
<dbReference type="PANTHER" id="PTHR12358:SF106">
    <property type="entry name" value="LIPID KINASE YEGS"/>
    <property type="match status" value="1"/>
</dbReference>
<evidence type="ECO:0000256" key="6">
    <source>
        <dbReference type="ARBA" id="ARBA00022741"/>
    </source>
</evidence>
<protein>
    <submittedName>
        <fullName evidence="14">Diacylglycerol kinase family lipid kinase</fullName>
    </submittedName>
</protein>
<dbReference type="PROSITE" id="PS50146">
    <property type="entry name" value="DAGK"/>
    <property type="match status" value="1"/>
</dbReference>
<evidence type="ECO:0000256" key="8">
    <source>
        <dbReference type="ARBA" id="ARBA00022840"/>
    </source>
</evidence>
<dbReference type="InterPro" id="IPR045540">
    <property type="entry name" value="YegS/DAGK_C"/>
</dbReference>